<dbReference type="InterPro" id="IPR001241">
    <property type="entry name" value="Topo_IIA"/>
</dbReference>
<dbReference type="InterPro" id="IPR013506">
    <property type="entry name" value="Topo_IIA_bsu_dom2"/>
</dbReference>
<protein>
    <recommendedName>
        <fullName evidence="4">DNA topoisomerase (ATP-hydrolyzing)</fullName>
        <ecNumber evidence="4">5.6.2.2</ecNumber>
    </recommendedName>
</protein>
<proteinExistence type="inferred from homology"/>
<dbReference type="GO" id="GO:0003918">
    <property type="term" value="F:DNA topoisomerase type II (double strand cut, ATP-hydrolyzing) activity"/>
    <property type="evidence" value="ECO:0007669"/>
    <property type="project" value="UniProtKB-EC"/>
</dbReference>
<evidence type="ECO:0000256" key="4">
    <source>
        <dbReference type="ARBA" id="ARBA00012895"/>
    </source>
</evidence>
<dbReference type="RefSeq" id="WP_108146850.1">
    <property type="nucleotide sequence ID" value="NZ_CP026304.1"/>
</dbReference>
<dbReference type="PRINTS" id="PR00418">
    <property type="entry name" value="TPI2FAMILY"/>
</dbReference>
<dbReference type="PANTHER" id="PTHR45866:SF1">
    <property type="entry name" value="DNA GYRASE SUBUNIT B, MITOCHONDRIAL"/>
    <property type="match status" value="1"/>
</dbReference>
<evidence type="ECO:0000259" key="10">
    <source>
        <dbReference type="SMART" id="SM00387"/>
    </source>
</evidence>
<evidence type="ECO:0000256" key="3">
    <source>
        <dbReference type="ARBA" id="ARBA00010708"/>
    </source>
</evidence>
<dbReference type="InterPro" id="IPR014721">
    <property type="entry name" value="Ribsml_uS5_D2-typ_fold_subgr"/>
</dbReference>
<gene>
    <name evidence="11" type="ORF">SLUN_01705</name>
</gene>
<evidence type="ECO:0000313" key="12">
    <source>
        <dbReference type="Proteomes" id="UP000244201"/>
    </source>
</evidence>
<organism evidence="11 12">
    <name type="scientific">Streptomyces lunaelactis</name>
    <dbReference type="NCBI Taxonomy" id="1535768"/>
    <lineage>
        <taxon>Bacteria</taxon>
        <taxon>Bacillati</taxon>
        <taxon>Actinomycetota</taxon>
        <taxon>Actinomycetes</taxon>
        <taxon>Kitasatosporales</taxon>
        <taxon>Streptomycetaceae</taxon>
        <taxon>Streptomyces</taxon>
    </lineage>
</organism>
<comment type="similarity">
    <text evidence="3">Belongs to the type II topoisomerase GyrB family.</text>
</comment>
<dbReference type="InterPro" id="IPR000565">
    <property type="entry name" value="Topo_IIA_B"/>
</dbReference>
<dbReference type="InterPro" id="IPR003594">
    <property type="entry name" value="HATPase_dom"/>
</dbReference>
<keyword evidence="5" id="KW-0547">Nucleotide-binding</keyword>
<dbReference type="EMBL" id="CP026304">
    <property type="protein sequence ID" value="AVZ71156.1"/>
    <property type="molecule type" value="Genomic_DNA"/>
</dbReference>
<dbReference type="KEGG" id="slk:SLUN_01705"/>
<feature type="domain" description="Histidine kinase/HSP90-like ATPase" evidence="10">
    <location>
        <begin position="33"/>
        <end position="176"/>
    </location>
</feature>
<dbReference type="Gene3D" id="3.30.230.10">
    <property type="match status" value="1"/>
</dbReference>
<comment type="cofactor">
    <cofactor evidence="2">
        <name>Mg(2+)</name>
        <dbReference type="ChEBI" id="CHEBI:18420"/>
    </cofactor>
</comment>
<accession>A0A2R4SWA5</accession>
<evidence type="ECO:0000256" key="2">
    <source>
        <dbReference type="ARBA" id="ARBA00001946"/>
    </source>
</evidence>
<keyword evidence="9" id="KW-0413">Isomerase</keyword>
<dbReference type="SUPFAM" id="SSF55874">
    <property type="entry name" value="ATPase domain of HSP90 chaperone/DNA topoisomerase II/histidine kinase"/>
    <property type="match status" value="1"/>
</dbReference>
<dbReference type="CDD" id="cd00822">
    <property type="entry name" value="TopoII_Trans_DNA_gyrase"/>
    <property type="match status" value="1"/>
</dbReference>
<evidence type="ECO:0000256" key="8">
    <source>
        <dbReference type="ARBA" id="ARBA00023125"/>
    </source>
</evidence>
<dbReference type="PRINTS" id="PR01159">
    <property type="entry name" value="DNAGYRASEB"/>
</dbReference>
<dbReference type="SMART" id="SM00433">
    <property type="entry name" value="TOP2c"/>
    <property type="match status" value="1"/>
</dbReference>
<keyword evidence="8" id="KW-0238">DNA-binding</keyword>
<dbReference type="GeneID" id="55653997"/>
<evidence type="ECO:0000256" key="1">
    <source>
        <dbReference type="ARBA" id="ARBA00000185"/>
    </source>
</evidence>
<dbReference type="Gene3D" id="3.30.565.10">
    <property type="entry name" value="Histidine kinase-like ATPase, C-terminal domain"/>
    <property type="match status" value="1"/>
</dbReference>
<dbReference type="OrthoDB" id="4010292at2"/>
<dbReference type="GO" id="GO:0006265">
    <property type="term" value="P:DNA topological change"/>
    <property type="evidence" value="ECO:0007669"/>
    <property type="project" value="InterPro"/>
</dbReference>
<dbReference type="GO" id="GO:0003677">
    <property type="term" value="F:DNA binding"/>
    <property type="evidence" value="ECO:0007669"/>
    <property type="project" value="UniProtKB-KW"/>
</dbReference>
<dbReference type="SUPFAM" id="SSF54211">
    <property type="entry name" value="Ribosomal protein S5 domain 2-like"/>
    <property type="match status" value="1"/>
</dbReference>
<keyword evidence="7" id="KW-0799">Topoisomerase</keyword>
<keyword evidence="6" id="KW-0067">ATP-binding</keyword>
<dbReference type="SMART" id="SM00387">
    <property type="entry name" value="HATPase_c"/>
    <property type="match status" value="1"/>
</dbReference>
<dbReference type="Proteomes" id="UP000244201">
    <property type="component" value="Chromosome"/>
</dbReference>
<evidence type="ECO:0000256" key="5">
    <source>
        <dbReference type="ARBA" id="ARBA00022741"/>
    </source>
</evidence>
<evidence type="ECO:0000256" key="6">
    <source>
        <dbReference type="ARBA" id="ARBA00022840"/>
    </source>
</evidence>
<dbReference type="Pfam" id="PF00204">
    <property type="entry name" value="DNA_gyraseB"/>
    <property type="match status" value="1"/>
</dbReference>
<dbReference type="InterPro" id="IPR020568">
    <property type="entry name" value="Ribosomal_Su5_D2-typ_SF"/>
</dbReference>
<reference evidence="11 12" key="1">
    <citation type="submission" date="2018-01" db="EMBL/GenBank/DDBJ databases">
        <title>Complete genome sequence of Streptomyces lunaelactis MM109T, a Ferroverdin A producer isolated from cave moonmilk deposits.</title>
        <authorList>
            <person name="Naome A."/>
            <person name="Martinet L."/>
            <person name="Maciejewska M."/>
            <person name="Anderssen S."/>
            <person name="Adam D."/>
            <person name="Tenconi E."/>
            <person name="Deflandre B."/>
            <person name="Arguelles-Arias A."/>
            <person name="Calusinska M."/>
            <person name="Copieters W."/>
            <person name="Karim L."/>
            <person name="Hanikenne M."/>
            <person name="Baurain D."/>
            <person name="van Wezel G."/>
            <person name="Smargiasso N."/>
            <person name="de Pauw E."/>
            <person name="Delfosse P."/>
            <person name="Rigali S."/>
        </authorList>
    </citation>
    <scope>NUCLEOTIDE SEQUENCE [LARGE SCALE GENOMIC DNA]</scope>
    <source>
        <strain evidence="11 12">MM109</strain>
    </source>
</reference>
<comment type="catalytic activity">
    <reaction evidence="1">
        <text>ATP-dependent breakage, passage and rejoining of double-stranded DNA.</text>
        <dbReference type="EC" id="5.6.2.2"/>
    </reaction>
</comment>
<evidence type="ECO:0000313" key="11">
    <source>
        <dbReference type="EMBL" id="AVZ71156.1"/>
    </source>
</evidence>
<dbReference type="InterPro" id="IPR036890">
    <property type="entry name" value="HATPase_C_sf"/>
</dbReference>
<evidence type="ECO:0000256" key="9">
    <source>
        <dbReference type="ARBA" id="ARBA00023235"/>
    </source>
</evidence>
<dbReference type="GO" id="GO:0005524">
    <property type="term" value="F:ATP binding"/>
    <property type="evidence" value="ECO:0007669"/>
    <property type="project" value="UniProtKB-KW"/>
</dbReference>
<dbReference type="PANTHER" id="PTHR45866">
    <property type="entry name" value="DNA GYRASE/TOPOISOMERASE SUBUNIT B"/>
    <property type="match status" value="1"/>
</dbReference>
<sequence>MSDDAIRYDAAHIQVLEGLEAVRKRPGMYVGSTGERGLHQLVFEVSGRAVNEVLAGRAGSVDVTLTPDGWVRVDDDGPGVPVEAAGDTRGPGLEALLTRMHAGAEPRGRNAASLGLFGIGPCVTNALSSRLTAEVRREGVRWVQEYARGIALTPPTAAGPATGGGSTIAFLPDPDIFGTAEFSFDVLAERFRELAFLNGDLDISLTEERPPGGFRSERFQYPGGARDFVAFLDARAGAPVHPDVIGFEREDPRIAGTVEVALRWCGSREERVRTFANSRPTPGGGTHAAGFRDGVAAAFNAYARERRLLTAADPDLGVDRIGDGLTAVVSVKLDRPEFLGSTNGVLGGAAVRACVGEAVREHLGRWLKGHPEQAAAVIGRIVQGARRD</sequence>
<keyword evidence="12" id="KW-1185">Reference proteome</keyword>
<name>A0A2R4SWA5_9ACTN</name>
<dbReference type="EC" id="5.6.2.2" evidence="4"/>
<dbReference type="AlphaFoldDB" id="A0A2R4SWA5"/>
<evidence type="ECO:0000256" key="7">
    <source>
        <dbReference type="ARBA" id="ARBA00023029"/>
    </source>
</evidence>